<evidence type="ECO:0000256" key="1">
    <source>
        <dbReference type="ARBA" id="ARBA00004389"/>
    </source>
</evidence>
<reference evidence="12" key="1">
    <citation type="submission" date="2017-12" db="EMBL/GenBank/DDBJ databases">
        <title>Gene loss provides genomic basis for host adaptation in cereal stripe rust fungi.</title>
        <authorList>
            <person name="Xia C."/>
        </authorList>
    </citation>
    <scope>NUCLEOTIDE SEQUENCE [LARGE SCALE GENOMIC DNA]</scope>
    <source>
        <strain evidence="12">93-210</strain>
    </source>
</reference>
<keyword evidence="10" id="KW-0675">Receptor</keyword>
<evidence type="ECO:0000256" key="10">
    <source>
        <dbReference type="ARBA" id="ARBA00023170"/>
    </source>
</evidence>
<dbReference type="InterPro" id="IPR019009">
    <property type="entry name" value="SRP_receptor_beta_su"/>
</dbReference>
<evidence type="ECO:0000256" key="8">
    <source>
        <dbReference type="ARBA" id="ARBA00023134"/>
    </source>
</evidence>
<dbReference type="VEuPathDB" id="FungiDB:PSTT_03490"/>
<keyword evidence="6" id="KW-0256">Endoplasmic reticulum</keyword>
<dbReference type="EMBL" id="PKSL01000022">
    <property type="protein sequence ID" value="POW13759.1"/>
    <property type="molecule type" value="Genomic_DNA"/>
</dbReference>
<protein>
    <recommendedName>
        <fullName evidence="3">Signal recognition particle receptor subunit beta</fullName>
    </recommendedName>
</protein>
<feature type="transmembrane region" description="Helical" evidence="11">
    <location>
        <begin position="44"/>
        <end position="65"/>
    </location>
</feature>
<dbReference type="VEuPathDB" id="FungiDB:PSHT_06186"/>
<keyword evidence="5" id="KW-0547">Nucleotide-binding</keyword>
<accession>A0A2S4VW90</accession>
<evidence type="ECO:0000313" key="12">
    <source>
        <dbReference type="EMBL" id="POW13759.1"/>
    </source>
</evidence>
<sequence>MGTRIGMDGSKGSLFWAASLARGVFETSFIMMKMKMDWILKDSSLPLYIASFGLLIILTSIKLITWRNRTKRNDRTSRRDEDVQVVISGPMGNGKTHLWSRLIYGTDRIETVTSMVENRITLHFERQLLILEEKERQDSAHIAAVCLVDTPGHPRLSCRSLARNLPKSKGIIFVMDSQLGLTGKGLRDTAGALELVLSFLHLLHYQAPDSKLPKLSIHLSNPTRAPIPLTSPSGKDAFINKTRVTLTKELNRRKINSVGQSSLTGRSFRKSRLESLDPIPSSEFNSFFDIIKRLFFSFNLAGKSIESPNNLGNSDSIVLPEEENEVTRLLEEEEEDHLPLDQKSQSLLDRYESFSGHTLHWTVSGLETDNEINLIKKWMIEL</sequence>
<keyword evidence="4 11" id="KW-0812">Transmembrane</keyword>
<dbReference type="InterPro" id="IPR027417">
    <property type="entry name" value="P-loop_NTPase"/>
</dbReference>
<comment type="subcellular location">
    <subcellularLocation>
        <location evidence="1">Endoplasmic reticulum membrane</location>
        <topology evidence="1">Single-pass membrane protein</topology>
    </subcellularLocation>
</comment>
<comment type="similarity">
    <text evidence="2">Belongs to the SRP receptor beta subunit family.</text>
</comment>
<evidence type="ECO:0000256" key="2">
    <source>
        <dbReference type="ARBA" id="ARBA00005619"/>
    </source>
</evidence>
<evidence type="ECO:0000256" key="6">
    <source>
        <dbReference type="ARBA" id="ARBA00022824"/>
    </source>
</evidence>
<feature type="transmembrane region" description="Helical" evidence="11">
    <location>
        <begin position="12"/>
        <end position="32"/>
    </location>
</feature>
<evidence type="ECO:0000256" key="9">
    <source>
        <dbReference type="ARBA" id="ARBA00023136"/>
    </source>
</evidence>
<evidence type="ECO:0000256" key="4">
    <source>
        <dbReference type="ARBA" id="ARBA00022692"/>
    </source>
</evidence>
<dbReference type="Pfam" id="PF09439">
    <property type="entry name" value="SRPRB"/>
    <property type="match status" value="1"/>
</dbReference>
<keyword evidence="13" id="KW-1185">Reference proteome</keyword>
<proteinExistence type="inferred from homology"/>
<keyword evidence="9 11" id="KW-0472">Membrane</keyword>
<keyword evidence="7 11" id="KW-1133">Transmembrane helix</keyword>
<evidence type="ECO:0000256" key="5">
    <source>
        <dbReference type="ARBA" id="ARBA00022741"/>
    </source>
</evidence>
<dbReference type="Proteomes" id="UP000239156">
    <property type="component" value="Unassembled WGS sequence"/>
</dbReference>
<organism evidence="12 13">
    <name type="scientific">Puccinia striiformis</name>
    <dbReference type="NCBI Taxonomy" id="27350"/>
    <lineage>
        <taxon>Eukaryota</taxon>
        <taxon>Fungi</taxon>
        <taxon>Dikarya</taxon>
        <taxon>Basidiomycota</taxon>
        <taxon>Pucciniomycotina</taxon>
        <taxon>Pucciniomycetes</taxon>
        <taxon>Pucciniales</taxon>
        <taxon>Pucciniaceae</taxon>
        <taxon>Puccinia</taxon>
    </lineage>
</organism>
<keyword evidence="8" id="KW-0342">GTP-binding</keyword>
<name>A0A2S4VW90_9BASI</name>
<dbReference type="GO" id="GO:0005789">
    <property type="term" value="C:endoplasmic reticulum membrane"/>
    <property type="evidence" value="ECO:0007669"/>
    <property type="project" value="UniProtKB-SubCell"/>
</dbReference>
<evidence type="ECO:0000256" key="3">
    <source>
        <dbReference type="ARBA" id="ARBA00020256"/>
    </source>
</evidence>
<gene>
    <name evidence="12" type="ORF">PSTT_03490</name>
</gene>
<dbReference type="Gene3D" id="3.40.50.300">
    <property type="entry name" value="P-loop containing nucleotide triphosphate hydrolases"/>
    <property type="match status" value="1"/>
</dbReference>
<evidence type="ECO:0000313" key="13">
    <source>
        <dbReference type="Proteomes" id="UP000239156"/>
    </source>
</evidence>
<dbReference type="GO" id="GO:0005525">
    <property type="term" value="F:GTP binding"/>
    <property type="evidence" value="ECO:0007669"/>
    <property type="project" value="UniProtKB-KW"/>
</dbReference>
<dbReference type="SUPFAM" id="SSF52540">
    <property type="entry name" value="P-loop containing nucleoside triphosphate hydrolases"/>
    <property type="match status" value="1"/>
</dbReference>
<dbReference type="AlphaFoldDB" id="A0A2S4VW90"/>
<comment type="caution">
    <text evidence="12">The sequence shown here is derived from an EMBL/GenBank/DDBJ whole genome shotgun (WGS) entry which is preliminary data.</text>
</comment>
<evidence type="ECO:0000256" key="11">
    <source>
        <dbReference type="SAM" id="Phobius"/>
    </source>
</evidence>
<evidence type="ECO:0000256" key="7">
    <source>
        <dbReference type="ARBA" id="ARBA00022989"/>
    </source>
</evidence>